<keyword evidence="4" id="KW-0288">FMN</keyword>
<dbReference type="InterPro" id="IPR023173">
    <property type="entry name" value="NADPH_Cyt_P450_Rdtase_alpha"/>
</dbReference>
<dbReference type="PANTHER" id="PTHR19384">
    <property type="entry name" value="NITRIC OXIDE SYNTHASE-RELATED"/>
    <property type="match status" value="1"/>
</dbReference>
<gene>
    <name evidence="10" type="ORF">DLAC_07280</name>
</gene>
<evidence type="ECO:0000259" key="9">
    <source>
        <dbReference type="PROSITE" id="PS51384"/>
    </source>
</evidence>
<keyword evidence="7" id="KW-0560">Oxidoreductase</keyword>
<dbReference type="PRINTS" id="PR00371">
    <property type="entry name" value="FPNCR"/>
</dbReference>
<dbReference type="GO" id="GO:0005829">
    <property type="term" value="C:cytosol"/>
    <property type="evidence" value="ECO:0007669"/>
    <property type="project" value="TreeGrafter"/>
</dbReference>
<evidence type="ECO:0000313" key="10">
    <source>
        <dbReference type="EMBL" id="KYQ91521.1"/>
    </source>
</evidence>
<evidence type="ECO:0000256" key="7">
    <source>
        <dbReference type="ARBA" id="ARBA00023002"/>
    </source>
</evidence>
<dbReference type="InterPro" id="IPR003097">
    <property type="entry name" value="CysJ-like_FAD-binding"/>
</dbReference>
<dbReference type="InterPro" id="IPR001094">
    <property type="entry name" value="Flavdoxin-like"/>
</dbReference>
<dbReference type="InterPro" id="IPR017938">
    <property type="entry name" value="Riboflavin_synthase-like_b-brl"/>
</dbReference>
<reference evidence="10 11" key="1">
    <citation type="submission" date="2015-12" db="EMBL/GenBank/DDBJ databases">
        <title>Dictyostelia acquired genes for synthesis and detection of signals that induce cell-type specialization by lateral gene transfer from prokaryotes.</title>
        <authorList>
            <person name="Gloeckner G."/>
            <person name="Schaap P."/>
        </authorList>
    </citation>
    <scope>NUCLEOTIDE SEQUENCE [LARGE SCALE GENOMIC DNA]</scope>
    <source>
        <strain evidence="10 11">TK</strain>
    </source>
</reference>
<feature type="domain" description="Flavodoxin-like" evidence="8">
    <location>
        <begin position="74"/>
        <end position="212"/>
    </location>
</feature>
<evidence type="ECO:0000259" key="8">
    <source>
        <dbReference type="PROSITE" id="PS50902"/>
    </source>
</evidence>
<dbReference type="OrthoDB" id="1856718at2759"/>
<dbReference type="PROSITE" id="PS51384">
    <property type="entry name" value="FAD_FR"/>
    <property type="match status" value="1"/>
</dbReference>
<dbReference type="Pfam" id="PF00667">
    <property type="entry name" value="FAD_binding_1"/>
    <property type="match status" value="1"/>
</dbReference>
<dbReference type="SUPFAM" id="SSF63380">
    <property type="entry name" value="Riboflavin synthase domain-like"/>
    <property type="match status" value="1"/>
</dbReference>
<evidence type="ECO:0000256" key="2">
    <source>
        <dbReference type="ARBA" id="ARBA00001974"/>
    </source>
</evidence>
<dbReference type="Gene3D" id="2.40.30.10">
    <property type="entry name" value="Translation factors"/>
    <property type="match status" value="1"/>
</dbReference>
<dbReference type="FunCoup" id="A0A151ZC52">
    <property type="interactions" value="14"/>
</dbReference>
<dbReference type="InterPro" id="IPR008254">
    <property type="entry name" value="Flavodoxin/NO_synth"/>
</dbReference>
<dbReference type="InterPro" id="IPR029039">
    <property type="entry name" value="Flavoprotein-like_sf"/>
</dbReference>
<comment type="cofactor">
    <cofactor evidence="2">
        <name>FAD</name>
        <dbReference type="ChEBI" id="CHEBI:57692"/>
    </cofactor>
</comment>
<feature type="domain" description="FAD-binding FR-type" evidence="9">
    <location>
        <begin position="246"/>
        <end position="480"/>
    </location>
</feature>
<dbReference type="FunFam" id="3.40.50.360:FF:000090">
    <property type="entry name" value="NADPH oxidoreductase A"/>
    <property type="match status" value="1"/>
</dbReference>
<dbReference type="GO" id="GO:0050660">
    <property type="term" value="F:flavin adenine dinucleotide binding"/>
    <property type="evidence" value="ECO:0007669"/>
    <property type="project" value="TreeGrafter"/>
</dbReference>
<keyword evidence="3" id="KW-0285">Flavoprotein</keyword>
<dbReference type="GO" id="GO:0016491">
    <property type="term" value="F:oxidoreductase activity"/>
    <property type="evidence" value="ECO:0007669"/>
    <property type="project" value="UniProtKB-KW"/>
</dbReference>
<dbReference type="Gene3D" id="3.40.50.80">
    <property type="entry name" value="Nucleotide-binding domain of ferredoxin-NADP reductase (FNR) module"/>
    <property type="match status" value="1"/>
</dbReference>
<dbReference type="PROSITE" id="PS50902">
    <property type="entry name" value="FLAVODOXIN_LIKE"/>
    <property type="match status" value="1"/>
</dbReference>
<evidence type="ECO:0000256" key="6">
    <source>
        <dbReference type="ARBA" id="ARBA00022857"/>
    </source>
</evidence>
<dbReference type="InterPro" id="IPR001433">
    <property type="entry name" value="OxRdtase_FAD/NAD-bd"/>
</dbReference>
<dbReference type="PRINTS" id="PR00369">
    <property type="entry name" value="FLAVODOXIN"/>
</dbReference>
<comment type="caution">
    <text evidence="10">The sequence shown here is derived from an EMBL/GenBank/DDBJ whole genome shotgun (WGS) entry which is preliminary data.</text>
</comment>
<evidence type="ECO:0000256" key="4">
    <source>
        <dbReference type="ARBA" id="ARBA00022643"/>
    </source>
</evidence>
<keyword evidence="11" id="KW-1185">Reference proteome</keyword>
<dbReference type="Proteomes" id="UP000076078">
    <property type="component" value="Unassembled WGS sequence"/>
</dbReference>
<keyword evidence="6" id="KW-0521">NADP</keyword>
<dbReference type="Pfam" id="PF00258">
    <property type="entry name" value="Flavodoxin_1"/>
    <property type="match status" value="1"/>
</dbReference>
<dbReference type="AlphaFoldDB" id="A0A151ZC52"/>
<accession>A0A151ZC52</accession>
<dbReference type="InterPro" id="IPR017927">
    <property type="entry name" value="FAD-bd_FR_type"/>
</dbReference>
<dbReference type="FunFam" id="3.40.50.80:FF:000001">
    <property type="entry name" value="NADPH--cytochrome P450 reductase 1"/>
    <property type="match status" value="1"/>
</dbReference>
<dbReference type="Gene3D" id="1.20.990.10">
    <property type="entry name" value="NADPH-cytochrome p450 Reductase, Chain A, domain 3"/>
    <property type="match status" value="1"/>
</dbReference>
<dbReference type="InterPro" id="IPR001709">
    <property type="entry name" value="Flavoprot_Pyr_Nucl_cyt_Rdtase"/>
</dbReference>
<protein>
    <submittedName>
        <fullName evidence="10">NADPH-cytochrome-P450 oxidoreductase</fullName>
    </submittedName>
</protein>
<evidence type="ECO:0000256" key="1">
    <source>
        <dbReference type="ARBA" id="ARBA00001917"/>
    </source>
</evidence>
<dbReference type="STRING" id="361077.A0A151ZC52"/>
<dbReference type="SUPFAM" id="SSF52343">
    <property type="entry name" value="Ferredoxin reductase-like, C-terminal NADP-linked domain"/>
    <property type="match status" value="1"/>
</dbReference>
<dbReference type="InParanoid" id="A0A151ZC52"/>
<dbReference type="Pfam" id="PF00175">
    <property type="entry name" value="NAD_binding_1"/>
    <property type="match status" value="1"/>
</dbReference>
<dbReference type="OMA" id="ARPFFDY"/>
<dbReference type="PANTHER" id="PTHR19384:SF128">
    <property type="entry name" value="NADPH OXIDOREDUCTASE A"/>
    <property type="match status" value="1"/>
</dbReference>
<organism evidence="10 11">
    <name type="scientific">Tieghemostelium lacteum</name>
    <name type="common">Slime mold</name>
    <name type="synonym">Dictyostelium lacteum</name>
    <dbReference type="NCBI Taxonomy" id="361077"/>
    <lineage>
        <taxon>Eukaryota</taxon>
        <taxon>Amoebozoa</taxon>
        <taxon>Evosea</taxon>
        <taxon>Eumycetozoa</taxon>
        <taxon>Dictyostelia</taxon>
        <taxon>Dictyosteliales</taxon>
        <taxon>Raperosteliaceae</taxon>
        <taxon>Tieghemostelium</taxon>
    </lineage>
</organism>
<proteinExistence type="predicted"/>
<dbReference type="EMBL" id="LODT01000034">
    <property type="protein sequence ID" value="KYQ91521.1"/>
    <property type="molecule type" value="Genomic_DNA"/>
</dbReference>
<dbReference type="SUPFAM" id="SSF52218">
    <property type="entry name" value="Flavoproteins"/>
    <property type="match status" value="1"/>
</dbReference>
<name>A0A151ZC52_TIELA</name>
<dbReference type="GO" id="GO:0010181">
    <property type="term" value="F:FMN binding"/>
    <property type="evidence" value="ECO:0007669"/>
    <property type="project" value="InterPro"/>
</dbReference>
<dbReference type="Gene3D" id="3.40.50.360">
    <property type="match status" value="1"/>
</dbReference>
<keyword evidence="5" id="KW-0274">FAD</keyword>
<evidence type="ECO:0000313" key="11">
    <source>
        <dbReference type="Proteomes" id="UP000076078"/>
    </source>
</evidence>
<evidence type="ECO:0000256" key="3">
    <source>
        <dbReference type="ARBA" id="ARBA00022630"/>
    </source>
</evidence>
<dbReference type="InterPro" id="IPR039261">
    <property type="entry name" value="FNR_nucleotide-bd"/>
</dbReference>
<comment type="cofactor">
    <cofactor evidence="1">
        <name>FMN</name>
        <dbReference type="ChEBI" id="CHEBI:58210"/>
    </cofactor>
</comment>
<sequence length="631" mass="72457">MDYQQLLLKPKTLALLTASSTIGYYLYKFFTTPNIPEDEGGAFKFVDIDPSLLNQSVQVKKERYVKPDGSQVPILVLVGTEYGLSHEVAKKLEDQINELTGFWARVVDMEEYEIIEFEKEQVVLIITSTYGDGVPPTTARPFFDYLDANQFQYQHIQFCVLALGDRSYPHYCKAGKMMDASFERFNAKRINHRQEVDQEDWSVFDKWIQNVCNIIPKLEGLEPRADDYLYEKAKSFALNQGKHNKKKPYLSKLVQKKKLTQGQDRDVFHFEFELGDSELKFIPGDALAILPDNQKSEVLKVIKLLKSSPTQKVNTPSWHYQETDQTNPSQITLEHILTKCYDLHNLKPELLTTLRDHAKVASEKEKLAKLLEAGTSKTNESLHKFLEIHHLVDVLEMFPSARPSLDDLLSQLSKLLPRYYSIASSMDHDSKNVALCVAVVKYQLHGSERIGVASTHMADRMAIGDRVSIFVNNNPDFRLPEDPKTPIIMIGPGTGIAPFIAFLQQRLLQENSGENHLFFGCRKSTEDFLYSNELKQWESENKLKLYTAFSRETSQKIYVQNRLEENSLEISNLLQAGAHIYICGDANSMAPQVHETLVNIITKHQSMDQADAELYLHRLEKQKRYQKDTWF</sequence>
<evidence type="ECO:0000256" key="5">
    <source>
        <dbReference type="ARBA" id="ARBA00022827"/>
    </source>
</evidence>